<evidence type="ECO:0000256" key="3">
    <source>
        <dbReference type="ARBA" id="ARBA00022723"/>
    </source>
</evidence>
<dbReference type="Pfam" id="PF00848">
    <property type="entry name" value="Ring_hydroxyl_A"/>
    <property type="match status" value="1"/>
</dbReference>
<dbReference type="CDD" id="cd08882">
    <property type="entry name" value="RHO_alpha_C_MupW-like"/>
    <property type="match status" value="1"/>
</dbReference>
<protein>
    <submittedName>
        <fullName evidence="8">(2Fe-2S)-binding protein</fullName>
    </submittedName>
</protein>
<comment type="caution">
    <text evidence="8">The sequence shown here is derived from an EMBL/GenBank/DDBJ whole genome shotgun (WGS) entry which is preliminary data.</text>
</comment>
<dbReference type="InterPro" id="IPR015879">
    <property type="entry name" value="Ring_hydroxy_dOase_asu_C_dom"/>
</dbReference>
<dbReference type="Pfam" id="PF00355">
    <property type="entry name" value="Rieske"/>
    <property type="match status" value="1"/>
</dbReference>
<dbReference type="AlphaFoldDB" id="A0AA37UZF5"/>
<keyword evidence="5" id="KW-0408">Iron</keyword>
<dbReference type="GO" id="GO:0016705">
    <property type="term" value="F:oxidoreductase activity, acting on paired donors, with incorporation or reduction of molecular oxygen"/>
    <property type="evidence" value="ECO:0007669"/>
    <property type="project" value="UniProtKB-ARBA"/>
</dbReference>
<evidence type="ECO:0000256" key="1">
    <source>
        <dbReference type="ARBA" id="ARBA00001962"/>
    </source>
</evidence>
<keyword evidence="2" id="KW-0001">2Fe-2S</keyword>
<dbReference type="EMBL" id="BRXE01000109">
    <property type="protein sequence ID" value="GLB85966.1"/>
    <property type="molecule type" value="Genomic_DNA"/>
</dbReference>
<dbReference type="CDD" id="cd03469">
    <property type="entry name" value="Rieske_RO_Alpha_N"/>
    <property type="match status" value="1"/>
</dbReference>
<keyword evidence="6" id="KW-0411">Iron-sulfur</keyword>
<dbReference type="PROSITE" id="PS51296">
    <property type="entry name" value="RIESKE"/>
    <property type="match status" value="1"/>
</dbReference>
<dbReference type="GO" id="GO:0005506">
    <property type="term" value="F:iron ion binding"/>
    <property type="evidence" value="ECO:0007669"/>
    <property type="project" value="InterPro"/>
</dbReference>
<dbReference type="SUPFAM" id="SSF50022">
    <property type="entry name" value="ISP domain"/>
    <property type="match status" value="1"/>
</dbReference>
<dbReference type="SUPFAM" id="SSF55961">
    <property type="entry name" value="Bet v1-like"/>
    <property type="match status" value="1"/>
</dbReference>
<evidence type="ECO:0000313" key="9">
    <source>
        <dbReference type="Proteomes" id="UP001165663"/>
    </source>
</evidence>
<accession>A0AA37UZF5</accession>
<dbReference type="GO" id="GO:0051537">
    <property type="term" value="F:2 iron, 2 sulfur cluster binding"/>
    <property type="evidence" value="ECO:0007669"/>
    <property type="project" value="UniProtKB-KW"/>
</dbReference>
<reference evidence="8" key="1">
    <citation type="submission" date="2022-07" db="EMBL/GenBank/DDBJ databases">
        <title>Mycobacterium kiyosense sp. nov., scotochromogenic slow-glowing species isolated from respiratory specimens.</title>
        <authorList>
            <person name="Fukano H."/>
            <person name="Kazumi Y."/>
            <person name="Sakagami N."/>
            <person name="Ato M."/>
            <person name="Mitarai S."/>
            <person name="Hoshino Y."/>
        </authorList>
    </citation>
    <scope>NUCLEOTIDE SEQUENCE</scope>
    <source>
        <strain evidence="8">SRL2020-028</strain>
    </source>
</reference>
<dbReference type="Gene3D" id="2.102.10.10">
    <property type="entry name" value="Rieske [2Fe-2S] iron-sulphur domain"/>
    <property type="match status" value="1"/>
</dbReference>
<sequence length="457" mass="51907">MQQMTRTIRPGEWVQSDSGVGSGLADIGPGTFDMRITTERYTSREYAERERHRIWMRVWQIAGRVDELPSVGDWKQYRILDQSFVIVRGKDEKLRGFVNACRHRGNILCNAATGNAKRGFLCQYHLWSYELDGRLRGMLRENLAGPLDKSDNSLLEVPVDTFAGFIFLNPDPGAEPLLDFLGPEVAELLAPYHLDEMTAVMDVREPLDCNWKVVMDAFEEGYHINGIHPQLLNVLTIDPATTRYRFFANHSVGVAPFEVRGAGPEKQVEGIMDLPETFPSTAAVIPRFRELVEQHRAPDGTLAFPGDVTARKLLQQATRDTLTGMGLDVSGLTDDQMSDNQGWVLFPNYFMTVRAGECHIVMAAPHPDGDPNRCIWHVSSYMYLPPEHRDAFRVELTDVTEPGSHKYFEALQQDYEQMPRQQLGLRNNRLDHMTLVKEEVVIGHYHSVIDRYMADGD</sequence>
<dbReference type="GO" id="GO:0004497">
    <property type="term" value="F:monooxygenase activity"/>
    <property type="evidence" value="ECO:0007669"/>
    <property type="project" value="UniProtKB-ARBA"/>
</dbReference>
<dbReference type="PRINTS" id="PR00090">
    <property type="entry name" value="RNGDIOXGNASE"/>
</dbReference>
<evidence type="ECO:0000259" key="7">
    <source>
        <dbReference type="PROSITE" id="PS51296"/>
    </source>
</evidence>
<proteinExistence type="predicted"/>
<evidence type="ECO:0000256" key="4">
    <source>
        <dbReference type="ARBA" id="ARBA00023002"/>
    </source>
</evidence>
<dbReference type="InterPro" id="IPR001663">
    <property type="entry name" value="Rng_hydr_dOase-A"/>
</dbReference>
<feature type="domain" description="Rieske" evidence="7">
    <location>
        <begin position="59"/>
        <end position="168"/>
    </location>
</feature>
<gene>
    <name evidence="8" type="ORF">SRL2020028_52220</name>
</gene>
<comment type="cofactor">
    <cofactor evidence="1">
        <name>Fe cation</name>
        <dbReference type="ChEBI" id="CHEBI:24875"/>
    </cofactor>
</comment>
<dbReference type="Gene3D" id="3.90.380.10">
    <property type="entry name" value="Naphthalene 1,2-dioxygenase Alpha Subunit, Chain A, domain 1"/>
    <property type="match status" value="1"/>
</dbReference>
<dbReference type="PANTHER" id="PTHR43756">
    <property type="entry name" value="CHOLINE MONOOXYGENASE, CHLOROPLASTIC"/>
    <property type="match status" value="1"/>
</dbReference>
<dbReference type="InterPro" id="IPR017941">
    <property type="entry name" value="Rieske_2Fe-2S"/>
</dbReference>
<evidence type="ECO:0000313" key="8">
    <source>
        <dbReference type="EMBL" id="GLB85966.1"/>
    </source>
</evidence>
<evidence type="ECO:0000256" key="2">
    <source>
        <dbReference type="ARBA" id="ARBA00022714"/>
    </source>
</evidence>
<evidence type="ECO:0000256" key="6">
    <source>
        <dbReference type="ARBA" id="ARBA00023014"/>
    </source>
</evidence>
<evidence type="ECO:0000256" key="5">
    <source>
        <dbReference type="ARBA" id="ARBA00023004"/>
    </source>
</evidence>
<dbReference type="InterPro" id="IPR036922">
    <property type="entry name" value="Rieske_2Fe-2S_sf"/>
</dbReference>
<organism evidence="8 9">
    <name type="scientific">Mycobacterium kiyosense</name>
    <dbReference type="NCBI Taxonomy" id="2871094"/>
    <lineage>
        <taxon>Bacteria</taxon>
        <taxon>Bacillati</taxon>
        <taxon>Actinomycetota</taxon>
        <taxon>Actinomycetes</taxon>
        <taxon>Mycobacteriales</taxon>
        <taxon>Mycobacteriaceae</taxon>
        <taxon>Mycobacterium</taxon>
    </lineage>
</organism>
<keyword evidence="4" id="KW-0560">Oxidoreductase</keyword>
<name>A0AA37UZF5_9MYCO</name>
<dbReference type="Proteomes" id="UP001165663">
    <property type="component" value="Unassembled WGS sequence"/>
</dbReference>
<dbReference type="PANTHER" id="PTHR43756:SF5">
    <property type="entry name" value="CHOLINE MONOOXYGENASE, CHLOROPLASTIC"/>
    <property type="match status" value="1"/>
</dbReference>
<keyword evidence="3" id="KW-0479">Metal-binding</keyword>